<evidence type="ECO:0000259" key="3">
    <source>
        <dbReference type="Pfam" id="PF00005"/>
    </source>
</evidence>
<gene>
    <name evidence="4" type="ORF">FHS19_000511</name>
</gene>
<dbReference type="GO" id="GO:0016887">
    <property type="term" value="F:ATP hydrolysis activity"/>
    <property type="evidence" value="ECO:0007669"/>
    <property type="project" value="InterPro"/>
</dbReference>
<feature type="domain" description="ABC transporter" evidence="3">
    <location>
        <begin position="17"/>
        <end position="67"/>
    </location>
</feature>
<sequence>MIEINHLRLSFGSNEVLKGINLSIEKGQVTVIIGPSGSGKTTLLRCINLLEIPTEGSLRIGDSALSFRGGSKPGRGDTSCFSAENRHGFSIV</sequence>
<reference evidence="4 5" key="1">
    <citation type="submission" date="2020-08" db="EMBL/GenBank/DDBJ databases">
        <title>Genomic Encyclopedia of Type Strains, Phase III (KMG-III): the genomes of soil and plant-associated and newly described type strains.</title>
        <authorList>
            <person name="Whitman W."/>
        </authorList>
    </citation>
    <scope>NUCLEOTIDE SEQUENCE [LARGE SCALE GENOMIC DNA]</scope>
    <source>
        <strain evidence="4 5">CECT 5831</strain>
    </source>
</reference>
<dbReference type="Proteomes" id="UP000517523">
    <property type="component" value="Unassembled WGS sequence"/>
</dbReference>
<organism evidence="4 5">
    <name type="scientific">Paenibacillus rhizosphaerae</name>
    <dbReference type="NCBI Taxonomy" id="297318"/>
    <lineage>
        <taxon>Bacteria</taxon>
        <taxon>Bacillati</taxon>
        <taxon>Bacillota</taxon>
        <taxon>Bacilli</taxon>
        <taxon>Bacillales</taxon>
        <taxon>Paenibacillaceae</taxon>
        <taxon>Paenibacillus</taxon>
    </lineage>
</organism>
<dbReference type="InterPro" id="IPR050086">
    <property type="entry name" value="MetN_ABC_transporter-like"/>
</dbReference>
<protein>
    <submittedName>
        <fullName evidence="4">ABC-type polar amino acid transport system ATPase subunit</fullName>
    </submittedName>
</protein>
<dbReference type="GO" id="GO:0005886">
    <property type="term" value="C:plasma membrane"/>
    <property type="evidence" value="ECO:0007669"/>
    <property type="project" value="UniProtKB-SubCell"/>
</dbReference>
<evidence type="ECO:0000256" key="1">
    <source>
        <dbReference type="ARBA" id="ARBA00004202"/>
    </source>
</evidence>
<comment type="caution">
    <text evidence="4">The sequence shown here is derived from an EMBL/GenBank/DDBJ whole genome shotgun (WGS) entry which is preliminary data.</text>
</comment>
<comment type="subcellular location">
    <subcellularLocation>
        <location evidence="1">Cell membrane</location>
        <topology evidence="1">Peripheral membrane protein</topology>
    </subcellularLocation>
</comment>
<dbReference type="GO" id="GO:0005524">
    <property type="term" value="F:ATP binding"/>
    <property type="evidence" value="ECO:0007669"/>
    <property type="project" value="InterPro"/>
</dbReference>
<evidence type="ECO:0000313" key="5">
    <source>
        <dbReference type="Proteomes" id="UP000517523"/>
    </source>
</evidence>
<name>A0A839TM20_9BACL</name>
<dbReference type="SUPFAM" id="SSF52540">
    <property type="entry name" value="P-loop containing nucleoside triphosphate hydrolases"/>
    <property type="match status" value="1"/>
</dbReference>
<dbReference type="AlphaFoldDB" id="A0A839TM20"/>
<dbReference type="Gene3D" id="3.40.50.300">
    <property type="entry name" value="P-loop containing nucleotide triphosphate hydrolases"/>
    <property type="match status" value="1"/>
</dbReference>
<keyword evidence="2" id="KW-0813">Transport</keyword>
<proteinExistence type="predicted"/>
<dbReference type="InterPro" id="IPR027417">
    <property type="entry name" value="P-loop_NTPase"/>
</dbReference>
<dbReference type="PANTHER" id="PTHR43166">
    <property type="entry name" value="AMINO ACID IMPORT ATP-BINDING PROTEIN"/>
    <property type="match status" value="1"/>
</dbReference>
<evidence type="ECO:0000313" key="4">
    <source>
        <dbReference type="EMBL" id="MBB3125857.1"/>
    </source>
</evidence>
<dbReference type="InterPro" id="IPR003439">
    <property type="entry name" value="ABC_transporter-like_ATP-bd"/>
</dbReference>
<evidence type="ECO:0000256" key="2">
    <source>
        <dbReference type="ARBA" id="ARBA00022448"/>
    </source>
</evidence>
<dbReference type="EMBL" id="JACHXJ010000001">
    <property type="protein sequence ID" value="MBB3125857.1"/>
    <property type="molecule type" value="Genomic_DNA"/>
</dbReference>
<dbReference type="Pfam" id="PF00005">
    <property type="entry name" value="ABC_tran"/>
    <property type="match status" value="1"/>
</dbReference>
<dbReference type="PANTHER" id="PTHR43166:SF35">
    <property type="entry name" value="L-CYSTINE IMPORT ATP-BINDING PROTEIN TCYN"/>
    <property type="match status" value="1"/>
</dbReference>
<accession>A0A839TM20</accession>